<dbReference type="STRING" id="34508.A0A4U5N6Y0"/>
<evidence type="ECO:0000256" key="2">
    <source>
        <dbReference type="SAM" id="MobiDB-lite"/>
    </source>
</evidence>
<keyword evidence="5" id="KW-1185">Reference proteome</keyword>
<feature type="compositionally biased region" description="Basic and acidic residues" evidence="2">
    <location>
        <begin position="398"/>
        <end position="433"/>
    </location>
</feature>
<dbReference type="EMBL" id="AZBU02000005">
    <property type="protein sequence ID" value="TKR78063.1"/>
    <property type="molecule type" value="Genomic_DNA"/>
</dbReference>
<dbReference type="GO" id="GO:0005634">
    <property type="term" value="C:nucleus"/>
    <property type="evidence" value="ECO:0007669"/>
    <property type="project" value="TreeGrafter"/>
</dbReference>
<feature type="compositionally biased region" description="Basic residues" evidence="2">
    <location>
        <begin position="766"/>
        <end position="804"/>
    </location>
</feature>
<feature type="compositionally biased region" description="Acidic residues" evidence="2">
    <location>
        <begin position="678"/>
        <end position="687"/>
    </location>
</feature>
<organism evidence="4 5">
    <name type="scientific">Steinernema carpocapsae</name>
    <name type="common">Entomopathogenic nematode</name>
    <dbReference type="NCBI Taxonomy" id="34508"/>
    <lineage>
        <taxon>Eukaryota</taxon>
        <taxon>Metazoa</taxon>
        <taxon>Ecdysozoa</taxon>
        <taxon>Nematoda</taxon>
        <taxon>Chromadorea</taxon>
        <taxon>Rhabditida</taxon>
        <taxon>Tylenchina</taxon>
        <taxon>Panagrolaimomorpha</taxon>
        <taxon>Strongyloidoidea</taxon>
        <taxon>Steinernematidae</taxon>
        <taxon>Steinernema</taxon>
    </lineage>
</organism>
<dbReference type="Pfam" id="PF01585">
    <property type="entry name" value="G-patch"/>
    <property type="match status" value="1"/>
</dbReference>
<feature type="domain" description="G-patch" evidence="3">
    <location>
        <begin position="153"/>
        <end position="173"/>
    </location>
</feature>
<proteinExistence type="inferred from homology"/>
<dbReference type="InterPro" id="IPR011666">
    <property type="entry name" value="DUF1604"/>
</dbReference>
<reference evidence="4 5" key="1">
    <citation type="journal article" date="2015" name="Genome Biol.">
        <title>Comparative genomics of Steinernema reveals deeply conserved gene regulatory networks.</title>
        <authorList>
            <person name="Dillman A.R."/>
            <person name="Macchietto M."/>
            <person name="Porter C.F."/>
            <person name="Rogers A."/>
            <person name="Williams B."/>
            <person name="Antoshechkin I."/>
            <person name="Lee M.M."/>
            <person name="Goodwin Z."/>
            <person name="Lu X."/>
            <person name="Lewis E.E."/>
            <person name="Goodrich-Blair H."/>
            <person name="Stock S.P."/>
            <person name="Adams B.J."/>
            <person name="Sternberg P.W."/>
            <person name="Mortazavi A."/>
        </authorList>
    </citation>
    <scope>NUCLEOTIDE SEQUENCE [LARGE SCALE GENOMIC DNA]</scope>
    <source>
        <strain evidence="4 5">ALL</strain>
    </source>
</reference>
<sequence length="813" mass="92763">MDHFAIYGTQFEALEDEQGAISKKPTPIHEQVATDEKGRKRFHGAFTGGFSAGYFNTVGTKHGWVPQTFTSSRASRAEHTERMAEDFMDDEDLGEFGISRRKIRTKVDFADGGLLTTTKDTRKRLAWEHPGGSAGSVTVSSELESVVRPVEVPASLGVRLLKQMGWKEGKGIGALMSKRQLERHKVHEMKSRGIRAKFDEEGVKLFEEMAPDFAFAPENIPPVYFSSHEGTKGLGYRGLEASSALDQRKGFNAAALQKKKGGKGIRGQAFGVGVFEEDDEDIYTNFDMTQYDFELGQTKGPKDAPKSDYTFVMAEKRLNARKFYDAPKLPAGFRAVHKPVPLNVDEMPDLVRKMGEKLSVTERARFLGDRSASVMELLPDAERKKLENWNKKPKRKSRWDLQKVEPVEEERRIEEHPTRENKEEVVEEQHPDKVSPFAEDPLKEHRFHQYRLYLRRGLTFPQPIDMTELEWDREVEEFQKYLSRDERDLLPEVRQKQVPLAANLAFTAPLAEMLKSRFTSATHEDANSSKKRSKDSDRLAAVKSKMFGPLTRQQFEWYPVKNLCKLFNVPDPYPYSSVQGVMHLQKRPAAATARIEDIALLGVGLPNTQNELKSKEAHPPFVKQERRKSEKEKALEDEDDIFSDDDFEDDESDVEDDTESGLVAGPSLNLLQAIFGASDDEIEEEEPLSGGQTRPEKRLESLFDDDEPRDSRPSPKPSVKAAVSEPSKKKFVSVLEMRELDEEFGPLPPPNLVPEPESEEDETRKSSKKHKKEKKHKKHKKNKKESKEKKEKKHKKEKKRRRSRSTSNSYESQ</sequence>
<dbReference type="PANTHER" id="PTHR13384">
    <property type="entry name" value="G PATCH DOMAIN-CONTAINING PROTEIN 1"/>
    <property type="match status" value="1"/>
</dbReference>
<gene>
    <name evidence="4" type="ORF">L596_018931</name>
</gene>
<evidence type="ECO:0000259" key="3">
    <source>
        <dbReference type="PROSITE" id="PS50174"/>
    </source>
</evidence>
<comment type="similarity">
    <text evidence="1">Belongs to the GPATCH1 family.</text>
</comment>
<protein>
    <recommendedName>
        <fullName evidence="3">G-patch domain-containing protein</fullName>
    </recommendedName>
</protein>
<dbReference type="PROSITE" id="PS50174">
    <property type="entry name" value="G_PATCH"/>
    <property type="match status" value="1"/>
</dbReference>
<feature type="region of interest" description="Disordered" evidence="2">
    <location>
        <begin position="610"/>
        <end position="813"/>
    </location>
</feature>
<accession>A0A4U5N6Y0</accession>
<reference evidence="4 5" key="2">
    <citation type="journal article" date="2019" name="G3 (Bethesda)">
        <title>Hybrid Assembly of the Genome of the Entomopathogenic Nematode Steinernema carpocapsae Identifies the X-Chromosome.</title>
        <authorList>
            <person name="Serra L."/>
            <person name="Macchietto M."/>
            <person name="Macias-Munoz A."/>
            <person name="McGill C.J."/>
            <person name="Rodriguez I.M."/>
            <person name="Rodriguez B."/>
            <person name="Murad R."/>
            <person name="Mortazavi A."/>
        </authorList>
    </citation>
    <scope>NUCLEOTIDE SEQUENCE [LARGE SCALE GENOMIC DNA]</scope>
    <source>
        <strain evidence="4 5">ALL</strain>
    </source>
</reference>
<dbReference type="GO" id="GO:0006397">
    <property type="term" value="P:mRNA processing"/>
    <property type="evidence" value="ECO:0007669"/>
    <property type="project" value="InterPro"/>
</dbReference>
<dbReference type="Pfam" id="PF07713">
    <property type="entry name" value="DUF1604"/>
    <property type="match status" value="1"/>
</dbReference>
<evidence type="ECO:0000256" key="1">
    <source>
        <dbReference type="ARBA" id="ARBA00008600"/>
    </source>
</evidence>
<dbReference type="GO" id="GO:0003723">
    <property type="term" value="F:RNA binding"/>
    <property type="evidence" value="ECO:0007669"/>
    <property type="project" value="TreeGrafter"/>
</dbReference>
<dbReference type="OrthoDB" id="20507at2759"/>
<dbReference type="Proteomes" id="UP000298663">
    <property type="component" value="Unassembled WGS sequence"/>
</dbReference>
<comment type="caution">
    <text evidence="4">The sequence shown here is derived from an EMBL/GenBank/DDBJ whole genome shotgun (WGS) entry which is preliminary data.</text>
</comment>
<feature type="compositionally biased region" description="Acidic residues" evidence="2">
    <location>
        <begin position="635"/>
        <end position="659"/>
    </location>
</feature>
<feature type="compositionally biased region" description="Basic and acidic residues" evidence="2">
    <location>
        <begin position="612"/>
        <end position="634"/>
    </location>
</feature>
<dbReference type="PANTHER" id="PTHR13384:SF19">
    <property type="entry name" value="G PATCH DOMAIN-CONTAINING PROTEIN 1"/>
    <property type="match status" value="1"/>
</dbReference>
<evidence type="ECO:0000313" key="5">
    <source>
        <dbReference type="Proteomes" id="UP000298663"/>
    </source>
</evidence>
<dbReference type="AlphaFoldDB" id="A0A4U5N6Y0"/>
<feature type="region of interest" description="Disordered" evidence="2">
    <location>
        <begin position="397"/>
        <end position="437"/>
    </location>
</feature>
<name>A0A4U5N6Y0_STECR</name>
<evidence type="ECO:0000313" key="4">
    <source>
        <dbReference type="EMBL" id="TKR78063.1"/>
    </source>
</evidence>
<dbReference type="InterPro" id="IPR000467">
    <property type="entry name" value="G_patch_dom"/>
</dbReference>